<comment type="caution">
    <text evidence="3">The sequence shown here is derived from an EMBL/GenBank/DDBJ whole genome shotgun (WGS) entry which is preliminary data.</text>
</comment>
<accession>A0ABN8MNW3</accession>
<dbReference type="InterPro" id="IPR007084">
    <property type="entry name" value="BRICHOS_dom"/>
</dbReference>
<dbReference type="Gene3D" id="3.30.390.150">
    <property type="match status" value="1"/>
</dbReference>
<dbReference type="EMBL" id="CALNXK010000001">
    <property type="protein sequence ID" value="CAH3032645.1"/>
    <property type="molecule type" value="Genomic_DNA"/>
</dbReference>
<organism evidence="3 4">
    <name type="scientific">Porites lobata</name>
    <dbReference type="NCBI Taxonomy" id="104759"/>
    <lineage>
        <taxon>Eukaryota</taxon>
        <taxon>Metazoa</taxon>
        <taxon>Cnidaria</taxon>
        <taxon>Anthozoa</taxon>
        <taxon>Hexacorallia</taxon>
        <taxon>Scleractinia</taxon>
        <taxon>Fungiina</taxon>
        <taxon>Poritidae</taxon>
        <taxon>Porites</taxon>
    </lineage>
</organism>
<feature type="domain" description="BRICHOS" evidence="2">
    <location>
        <begin position="2"/>
        <end position="76"/>
    </location>
</feature>
<gene>
    <name evidence="3" type="ORF">PLOB_00000130</name>
</gene>
<evidence type="ECO:0000313" key="4">
    <source>
        <dbReference type="Proteomes" id="UP001159405"/>
    </source>
</evidence>
<reference evidence="3 4" key="1">
    <citation type="submission" date="2022-05" db="EMBL/GenBank/DDBJ databases">
        <authorList>
            <consortium name="Genoscope - CEA"/>
            <person name="William W."/>
        </authorList>
    </citation>
    <scope>NUCLEOTIDE SEQUENCE [LARGE SCALE GENOMIC DNA]</scope>
</reference>
<dbReference type="Proteomes" id="UP001159405">
    <property type="component" value="Unassembled WGS sequence"/>
</dbReference>
<sequence length="85" mass="9699">MTMHRMSIQKACFLSESTDNLPKPADLKRLLERQSNQDSSQVETQEENEYAFVGTLDDRSFLSDEMAAVCANLPIHLIKQKNLQV</sequence>
<evidence type="ECO:0000313" key="3">
    <source>
        <dbReference type="EMBL" id="CAH3032645.1"/>
    </source>
</evidence>
<dbReference type="Pfam" id="PF04089">
    <property type="entry name" value="BRICHOS"/>
    <property type="match status" value="1"/>
</dbReference>
<name>A0ABN8MNW3_9CNID</name>
<keyword evidence="1" id="KW-1015">Disulfide bond</keyword>
<keyword evidence="4" id="KW-1185">Reference proteome</keyword>
<protein>
    <recommendedName>
        <fullName evidence="2">BRICHOS domain-containing protein</fullName>
    </recommendedName>
</protein>
<proteinExistence type="predicted"/>
<evidence type="ECO:0000259" key="2">
    <source>
        <dbReference type="Pfam" id="PF04089"/>
    </source>
</evidence>
<evidence type="ECO:0000256" key="1">
    <source>
        <dbReference type="ARBA" id="ARBA00023157"/>
    </source>
</evidence>